<feature type="region of interest" description="Disordered" evidence="5">
    <location>
        <begin position="184"/>
        <end position="215"/>
    </location>
</feature>
<protein>
    <recommendedName>
        <fullName evidence="6">Pre-mRNA polyadenylation factor Fip1 domain-containing protein</fullName>
    </recommendedName>
</protein>
<feature type="compositionally biased region" description="Polar residues" evidence="5">
    <location>
        <begin position="420"/>
        <end position="436"/>
    </location>
</feature>
<sequence>MDDDDDAFLYGDESAQAESTTGGLESRTQDGRHGAQQRGDGQADEDVDQAAEGVAAEGYGSGQREGDKRGRAPVEEDGNGDREEDDEDAEEEDDDGDSDSDLEIILDGSVAPQPSSGYNQKPIVPQQQQKPSSVQKPHATLAPEYMPFVRPGQSTIGGAAASLSSQKPAVIDAATNTVGPRPLLETDLRARGGGEGGDRLGEGPPPTAPSTAPRLDLDPGEQALHVGAESVEGDVGPSIYHIDPTQLDEKPWRRPGADLTDWFNYGFDEDSWRLYGEKMMNRNQDRIALLDTKREAMDNSGERGLPGNGERSNGLSHPSMANQLGPQQMQVMHAMMGASGLSGMSPEMMMQFMGINPNSMPSLPGSNIGGNNNHNGNSGSNINNNNGPSGGGGFALGMPGMFGPPHNVFGGPFGGGNMQRPPNNMPNSSFPQQQHLLGQEYGQGQGVRGGVASANGQVKGPASGQSPLWQSSASNSPMPSHGGVKKEEDGVDDSGQVQGHGEDYSGPTYDDQRERESGQQHGSDPSMPFNEQDLTTASYEMAQMRSGPNNWTGRGRGTNMGVTGAPTGPSSGARSMPGSTRGGPPHVNLPSNVPTGPRNPAKRYNDRDTGAGHADSLDYGGGHGARGGVPELGYDDEASGDRRRSSRSPPYFSSSRRARDREREKGDAEQGEREGHRERRRTDDDGDEYDDTSRHRRRRGGGHLDEDLEDGASLPTVSRSGRRRRDETRSRSVSLDYDDVASGRRRGTASSRREKRDQYDTIGEEQDGEDDGDQDDDDFDGEKESDNGRERVRERERGKDRSQRRAERRAGKDSDTGASSSSTRPYRKRGAPDDDVTLPRESRRRK</sequence>
<evidence type="ECO:0000256" key="1">
    <source>
        <dbReference type="ARBA" id="ARBA00004123"/>
    </source>
</evidence>
<dbReference type="GO" id="GO:0006397">
    <property type="term" value="P:mRNA processing"/>
    <property type="evidence" value="ECO:0007669"/>
    <property type="project" value="UniProtKB-KW"/>
</dbReference>
<evidence type="ECO:0000256" key="5">
    <source>
        <dbReference type="SAM" id="MobiDB-lite"/>
    </source>
</evidence>
<feature type="compositionally biased region" description="Acidic residues" evidence="5">
    <location>
        <begin position="762"/>
        <end position="781"/>
    </location>
</feature>
<dbReference type="AlphaFoldDB" id="A0A316YT24"/>
<feature type="region of interest" description="Disordered" evidence="5">
    <location>
        <begin position="1"/>
        <end position="143"/>
    </location>
</feature>
<feature type="compositionally biased region" description="Basic and acidic residues" evidence="5">
    <location>
        <begin position="837"/>
        <end position="846"/>
    </location>
</feature>
<feature type="region of interest" description="Disordered" evidence="5">
    <location>
        <begin position="361"/>
        <end position="391"/>
    </location>
</feature>
<dbReference type="PANTHER" id="PTHR36884">
    <property type="entry name" value="FIP1[III]-LIKE PROTEIN"/>
    <property type="match status" value="1"/>
</dbReference>
<keyword evidence="8" id="KW-1185">Reference proteome</keyword>
<keyword evidence="3" id="KW-0507">mRNA processing</keyword>
<feature type="region of interest" description="Disordered" evidence="5">
    <location>
        <begin position="295"/>
        <end position="322"/>
    </location>
</feature>
<accession>A0A316YT24</accession>
<comment type="subcellular location">
    <subcellularLocation>
        <location evidence="1">Nucleus</location>
    </subcellularLocation>
</comment>
<evidence type="ECO:0000313" key="7">
    <source>
        <dbReference type="EMBL" id="PWN92272.1"/>
    </source>
</evidence>
<evidence type="ECO:0000256" key="2">
    <source>
        <dbReference type="ARBA" id="ARBA00007459"/>
    </source>
</evidence>
<evidence type="ECO:0000256" key="4">
    <source>
        <dbReference type="ARBA" id="ARBA00023242"/>
    </source>
</evidence>
<feature type="compositionally biased region" description="Low complexity" evidence="5">
    <location>
        <begin position="364"/>
        <end position="387"/>
    </location>
</feature>
<reference evidence="7 8" key="1">
    <citation type="journal article" date="2018" name="Mol. Biol. Evol.">
        <title>Broad Genomic Sampling Reveals a Smut Pathogenic Ancestry of the Fungal Clade Ustilaginomycotina.</title>
        <authorList>
            <person name="Kijpornyongpan T."/>
            <person name="Mondo S.J."/>
            <person name="Barry K."/>
            <person name="Sandor L."/>
            <person name="Lee J."/>
            <person name="Lipzen A."/>
            <person name="Pangilinan J."/>
            <person name="LaButti K."/>
            <person name="Hainaut M."/>
            <person name="Henrissat B."/>
            <person name="Grigoriev I.V."/>
            <person name="Spatafora J.W."/>
            <person name="Aime M.C."/>
        </authorList>
    </citation>
    <scope>NUCLEOTIDE SEQUENCE [LARGE SCALE GENOMIC DNA]</scope>
    <source>
        <strain evidence="7 8">MCA 4198</strain>
    </source>
</reference>
<evidence type="ECO:0000259" key="6">
    <source>
        <dbReference type="Pfam" id="PF05182"/>
    </source>
</evidence>
<keyword evidence="4" id="KW-0539">Nucleus</keyword>
<dbReference type="InterPro" id="IPR044976">
    <property type="entry name" value="FIPS5/FIPS3-like"/>
</dbReference>
<feature type="compositionally biased region" description="Low complexity" evidence="5">
    <location>
        <begin position="120"/>
        <end position="137"/>
    </location>
</feature>
<dbReference type="GO" id="GO:0005634">
    <property type="term" value="C:nucleus"/>
    <property type="evidence" value="ECO:0007669"/>
    <property type="project" value="UniProtKB-SubCell"/>
</dbReference>
<comment type="similarity">
    <text evidence="2">Belongs to the FIP1 family.</text>
</comment>
<dbReference type="OrthoDB" id="1917198at2759"/>
<feature type="compositionally biased region" description="Basic and acidic residues" evidence="5">
    <location>
        <begin position="782"/>
        <end position="815"/>
    </location>
</feature>
<dbReference type="GeneID" id="37043257"/>
<dbReference type="InterPro" id="IPR007854">
    <property type="entry name" value="Fip1_dom"/>
</dbReference>
<feature type="compositionally biased region" description="Basic and acidic residues" evidence="5">
    <location>
        <begin position="64"/>
        <end position="74"/>
    </location>
</feature>
<feature type="compositionally biased region" description="Acidic residues" evidence="5">
    <location>
        <begin position="75"/>
        <end position="104"/>
    </location>
</feature>
<proteinExistence type="inferred from homology"/>
<feature type="compositionally biased region" description="Polar residues" evidence="5">
    <location>
        <begin position="463"/>
        <end position="478"/>
    </location>
</feature>
<gene>
    <name evidence="7" type="ORF">FA10DRAFT_266063</name>
</gene>
<dbReference type="PANTHER" id="PTHR36884:SF4">
    <property type="entry name" value="FIP1[III]-LIKE PROTEIN"/>
    <property type="match status" value="1"/>
</dbReference>
<organism evidence="7 8">
    <name type="scientific">Acaromyces ingoldii</name>
    <dbReference type="NCBI Taxonomy" id="215250"/>
    <lineage>
        <taxon>Eukaryota</taxon>
        <taxon>Fungi</taxon>
        <taxon>Dikarya</taxon>
        <taxon>Basidiomycota</taxon>
        <taxon>Ustilaginomycotina</taxon>
        <taxon>Exobasidiomycetes</taxon>
        <taxon>Exobasidiales</taxon>
        <taxon>Cryptobasidiaceae</taxon>
        <taxon>Acaromyces</taxon>
    </lineage>
</organism>
<feature type="domain" description="Pre-mRNA polyadenylation factor Fip1" evidence="6">
    <location>
        <begin position="242"/>
        <end position="280"/>
    </location>
</feature>
<feature type="compositionally biased region" description="Basic and acidic residues" evidence="5">
    <location>
        <begin position="184"/>
        <end position="201"/>
    </location>
</feature>
<name>A0A316YT24_9BASI</name>
<dbReference type="Pfam" id="PF05182">
    <property type="entry name" value="Fip1"/>
    <property type="match status" value="1"/>
</dbReference>
<dbReference type="InParanoid" id="A0A316YT24"/>
<feature type="region of interest" description="Disordered" evidence="5">
    <location>
        <begin position="407"/>
        <end position="846"/>
    </location>
</feature>
<dbReference type="STRING" id="215250.A0A316YT24"/>
<evidence type="ECO:0000256" key="3">
    <source>
        <dbReference type="ARBA" id="ARBA00022664"/>
    </source>
</evidence>
<evidence type="ECO:0000313" key="8">
    <source>
        <dbReference type="Proteomes" id="UP000245768"/>
    </source>
</evidence>
<feature type="compositionally biased region" description="Basic and acidic residues" evidence="5">
    <location>
        <begin position="657"/>
        <end position="683"/>
    </location>
</feature>
<feature type="compositionally biased region" description="Polar residues" evidence="5">
    <location>
        <begin position="310"/>
        <end position="322"/>
    </location>
</feature>
<dbReference type="EMBL" id="KZ819635">
    <property type="protein sequence ID" value="PWN92272.1"/>
    <property type="molecule type" value="Genomic_DNA"/>
</dbReference>
<dbReference type="Proteomes" id="UP000245768">
    <property type="component" value="Unassembled WGS sequence"/>
</dbReference>
<dbReference type="RefSeq" id="XP_025379470.1">
    <property type="nucleotide sequence ID" value="XM_025521341.1"/>
</dbReference>